<dbReference type="EMBL" id="FMXR01000008">
    <property type="protein sequence ID" value="SDB15830.1"/>
    <property type="molecule type" value="Genomic_DNA"/>
</dbReference>
<dbReference type="OrthoDB" id="9779889at2"/>
<gene>
    <name evidence="4" type="ORF">SAMN02910417_01193</name>
</gene>
<evidence type="ECO:0000259" key="3">
    <source>
        <dbReference type="PROSITE" id="PS50076"/>
    </source>
</evidence>
<evidence type="ECO:0000256" key="2">
    <source>
        <dbReference type="SAM" id="MobiDB-lite"/>
    </source>
</evidence>
<dbReference type="CDD" id="cd06257">
    <property type="entry name" value="DnaJ"/>
    <property type="match status" value="1"/>
</dbReference>
<dbReference type="Proteomes" id="UP000199228">
    <property type="component" value="Unassembled WGS sequence"/>
</dbReference>
<accession>A0A1G6B585</accession>
<dbReference type="Gene3D" id="1.10.287.110">
    <property type="entry name" value="DnaJ domain"/>
    <property type="match status" value="1"/>
</dbReference>
<dbReference type="SUPFAM" id="SSF46565">
    <property type="entry name" value="Chaperone J-domain"/>
    <property type="match status" value="1"/>
</dbReference>
<dbReference type="RefSeq" id="WP_090173225.1">
    <property type="nucleotide sequence ID" value="NZ_FMXR01000008.1"/>
</dbReference>
<feature type="region of interest" description="Disordered" evidence="2">
    <location>
        <begin position="96"/>
        <end position="123"/>
    </location>
</feature>
<reference evidence="4 5" key="1">
    <citation type="submission" date="2016-10" db="EMBL/GenBank/DDBJ databases">
        <authorList>
            <person name="de Groot N.N."/>
        </authorList>
    </citation>
    <scope>NUCLEOTIDE SEQUENCE [LARGE SCALE GENOMIC DNA]</scope>
    <source>
        <strain evidence="4 5">DSM 3217</strain>
    </source>
</reference>
<evidence type="ECO:0000313" key="5">
    <source>
        <dbReference type="Proteomes" id="UP000199228"/>
    </source>
</evidence>
<protein>
    <submittedName>
        <fullName evidence="4">DnaJ domain-containing protein</fullName>
    </submittedName>
</protein>
<proteinExistence type="predicted"/>
<dbReference type="InterPro" id="IPR036869">
    <property type="entry name" value="J_dom_sf"/>
</dbReference>
<dbReference type="GO" id="GO:0006260">
    <property type="term" value="P:DNA replication"/>
    <property type="evidence" value="ECO:0007669"/>
    <property type="project" value="UniProtKB-KW"/>
</dbReference>
<dbReference type="InterPro" id="IPR001623">
    <property type="entry name" value="DnaJ_domain"/>
</dbReference>
<keyword evidence="1" id="KW-0235">DNA replication</keyword>
<feature type="domain" description="J" evidence="3">
    <location>
        <begin position="7"/>
        <end position="73"/>
    </location>
</feature>
<name>A0A1G6B585_EUBOX</name>
<feature type="compositionally biased region" description="Basic and acidic residues" evidence="2">
    <location>
        <begin position="98"/>
        <end position="123"/>
    </location>
</feature>
<organism evidence="4 5">
    <name type="scientific">Eubacterium oxidoreducens</name>
    <dbReference type="NCBI Taxonomy" id="1732"/>
    <lineage>
        <taxon>Bacteria</taxon>
        <taxon>Bacillati</taxon>
        <taxon>Bacillota</taxon>
        <taxon>Clostridia</taxon>
        <taxon>Eubacteriales</taxon>
        <taxon>Eubacteriaceae</taxon>
        <taxon>Eubacterium</taxon>
    </lineage>
</organism>
<keyword evidence="5" id="KW-1185">Reference proteome</keyword>
<evidence type="ECO:0000256" key="1">
    <source>
        <dbReference type="ARBA" id="ARBA00022705"/>
    </source>
</evidence>
<dbReference type="PROSITE" id="PS50076">
    <property type="entry name" value="DNAJ_2"/>
    <property type="match status" value="1"/>
</dbReference>
<dbReference type="STRING" id="1732.SAMN02910417_01193"/>
<dbReference type="Pfam" id="PF00226">
    <property type="entry name" value="DnaJ"/>
    <property type="match status" value="1"/>
</dbReference>
<evidence type="ECO:0000313" key="4">
    <source>
        <dbReference type="EMBL" id="SDB15830.1"/>
    </source>
</evidence>
<dbReference type="PRINTS" id="PR00625">
    <property type="entry name" value="JDOMAIN"/>
</dbReference>
<sequence>MNQIRYLACRTLGVRTDASEEEIKKAYKTLVKIYHPDAGETGDAEHYDAIVKAYDFLCSHPAVKEKPMGKILGKDTGYYKDSSYATFDKRYQKQRQRRKEEFARRTKEVHNRNEREKQQKQQYKDAMEAIRAIRAAQLIQSLLDKAKEEQDK</sequence>
<dbReference type="SMART" id="SM00271">
    <property type="entry name" value="DnaJ"/>
    <property type="match status" value="1"/>
</dbReference>
<dbReference type="AlphaFoldDB" id="A0A1G6B585"/>